<protein>
    <submittedName>
        <fullName evidence="4">BTB/POZ domain-containing protein POB1</fullName>
    </submittedName>
</protein>
<dbReference type="InterPro" id="IPR045890">
    <property type="entry name" value="POB1-like"/>
</dbReference>
<dbReference type="Gene3D" id="3.30.710.10">
    <property type="entry name" value="Potassium Channel Kv1.1, Chain A"/>
    <property type="match status" value="1"/>
</dbReference>
<dbReference type="EMBL" id="QGNW01000049">
    <property type="protein sequence ID" value="RVX06734.1"/>
    <property type="molecule type" value="Genomic_DNA"/>
</dbReference>
<dbReference type="PROSITE" id="PS50097">
    <property type="entry name" value="BTB"/>
    <property type="match status" value="1"/>
</dbReference>
<dbReference type="InterPro" id="IPR000210">
    <property type="entry name" value="BTB/POZ_dom"/>
</dbReference>
<name>A0A438JCQ3_VITVI</name>
<dbReference type="PANTHER" id="PTHR46336">
    <property type="entry name" value="OS02G0260700 PROTEIN"/>
    <property type="match status" value="1"/>
</dbReference>
<dbReference type="Proteomes" id="UP000288805">
    <property type="component" value="Unassembled WGS sequence"/>
</dbReference>
<evidence type="ECO:0000256" key="1">
    <source>
        <dbReference type="ARBA" id="ARBA00004906"/>
    </source>
</evidence>
<dbReference type="PANTHER" id="PTHR46336:SF3">
    <property type="entry name" value="BTB_POZ DOMAIN-CONTAINING PROTEIN POB1"/>
    <property type="match status" value="1"/>
</dbReference>
<comment type="caution">
    <text evidence="4">The sequence shown here is derived from an EMBL/GenBank/DDBJ whole genome shotgun (WGS) entry which is preliminary data.</text>
</comment>
<comment type="pathway">
    <text evidence="1">Protein modification; protein ubiquitination.</text>
</comment>
<feature type="compositionally biased region" description="Basic and acidic residues" evidence="2">
    <location>
        <begin position="10"/>
        <end position="22"/>
    </location>
</feature>
<dbReference type="InterPro" id="IPR011333">
    <property type="entry name" value="SKP1/BTB/POZ_sf"/>
</dbReference>
<accession>A0A438JCQ3</accession>
<feature type="compositionally biased region" description="Polar residues" evidence="2">
    <location>
        <begin position="33"/>
        <end position="43"/>
    </location>
</feature>
<dbReference type="CDD" id="cd18186">
    <property type="entry name" value="BTB_POZ_ZBTB_KLHL-like"/>
    <property type="match status" value="1"/>
</dbReference>
<feature type="domain" description="BTB" evidence="3">
    <location>
        <begin position="129"/>
        <end position="198"/>
    </location>
</feature>
<sequence>MFGGEEEDRREEREYTPDERFQHGSVRPRTAMDSDSSPGSTPTVSSCDFGCVFNDINFSHRILRIEIMAGAQDSSLKVRDARASLIGLGTPDVDDVVACENEDKEAVAMIEESASGNEAEVGNNSAWNMDCSTVVRIKTLHISSLILAAKSPFFYKLFSNEMRKSEQRRVTLRINASEEAALMELLNFMYSNTLSTSTAPGSLLVRWMCRWLLINLRLCHV</sequence>
<proteinExistence type="predicted"/>
<evidence type="ECO:0000256" key="2">
    <source>
        <dbReference type="SAM" id="MobiDB-lite"/>
    </source>
</evidence>
<dbReference type="Pfam" id="PF00651">
    <property type="entry name" value="BTB"/>
    <property type="match status" value="1"/>
</dbReference>
<evidence type="ECO:0000259" key="3">
    <source>
        <dbReference type="PROSITE" id="PS50097"/>
    </source>
</evidence>
<evidence type="ECO:0000313" key="5">
    <source>
        <dbReference type="Proteomes" id="UP000288805"/>
    </source>
</evidence>
<reference evidence="4 5" key="1">
    <citation type="journal article" date="2018" name="PLoS Genet.">
        <title>Population sequencing reveals clonal diversity and ancestral inbreeding in the grapevine cultivar Chardonnay.</title>
        <authorList>
            <person name="Roach M.J."/>
            <person name="Johnson D.L."/>
            <person name="Bohlmann J."/>
            <person name="van Vuuren H.J."/>
            <person name="Jones S.J."/>
            <person name="Pretorius I.S."/>
            <person name="Schmidt S.A."/>
            <person name="Borneman A.R."/>
        </authorList>
    </citation>
    <scope>NUCLEOTIDE SEQUENCE [LARGE SCALE GENOMIC DNA]</scope>
    <source>
        <strain evidence="5">cv. Chardonnay</strain>
        <tissue evidence="4">Leaf</tissue>
    </source>
</reference>
<gene>
    <name evidence="4" type="primary">POB1_3</name>
    <name evidence="4" type="ORF">CK203_015060</name>
</gene>
<dbReference type="AlphaFoldDB" id="A0A438JCQ3"/>
<organism evidence="4 5">
    <name type="scientific">Vitis vinifera</name>
    <name type="common">Grape</name>
    <dbReference type="NCBI Taxonomy" id="29760"/>
    <lineage>
        <taxon>Eukaryota</taxon>
        <taxon>Viridiplantae</taxon>
        <taxon>Streptophyta</taxon>
        <taxon>Embryophyta</taxon>
        <taxon>Tracheophyta</taxon>
        <taxon>Spermatophyta</taxon>
        <taxon>Magnoliopsida</taxon>
        <taxon>eudicotyledons</taxon>
        <taxon>Gunneridae</taxon>
        <taxon>Pentapetalae</taxon>
        <taxon>rosids</taxon>
        <taxon>Vitales</taxon>
        <taxon>Vitaceae</taxon>
        <taxon>Viteae</taxon>
        <taxon>Vitis</taxon>
    </lineage>
</organism>
<evidence type="ECO:0000313" key="4">
    <source>
        <dbReference type="EMBL" id="RVX06734.1"/>
    </source>
</evidence>
<dbReference type="SUPFAM" id="SSF54695">
    <property type="entry name" value="POZ domain"/>
    <property type="match status" value="1"/>
</dbReference>
<feature type="region of interest" description="Disordered" evidence="2">
    <location>
        <begin position="1"/>
        <end position="43"/>
    </location>
</feature>